<dbReference type="KEGG" id="glj:GKIL_1172"/>
<keyword evidence="3" id="KW-1185">Reference proteome</keyword>
<dbReference type="EMBL" id="CP003587">
    <property type="protein sequence ID" value="AGY57418.1"/>
    <property type="molecule type" value="Genomic_DNA"/>
</dbReference>
<reference evidence="2 3" key="1">
    <citation type="journal article" date="2013" name="PLoS ONE">
        <title>Cultivation and Complete Genome Sequencing of Gloeobacter kilaueensis sp. nov., from a Lava Cave in Kilauea Caldera, Hawai'i.</title>
        <authorList>
            <person name="Saw J.H."/>
            <person name="Schatz M."/>
            <person name="Brown M.V."/>
            <person name="Kunkel D.D."/>
            <person name="Foster J.S."/>
            <person name="Shick H."/>
            <person name="Christensen S."/>
            <person name="Hou S."/>
            <person name="Wan X."/>
            <person name="Donachie S.P."/>
        </authorList>
    </citation>
    <scope>NUCLEOTIDE SEQUENCE [LARGE SCALE GENOMIC DNA]</scope>
    <source>
        <strain evidence="3">JS</strain>
    </source>
</reference>
<proteinExistence type="predicted"/>
<evidence type="ECO:0000313" key="2">
    <source>
        <dbReference type="EMBL" id="AGY57418.1"/>
    </source>
</evidence>
<name>U5QEY8_GLOK1</name>
<evidence type="ECO:0000313" key="3">
    <source>
        <dbReference type="Proteomes" id="UP000017396"/>
    </source>
</evidence>
<dbReference type="HOGENOM" id="CLU_1515841_0_0_3"/>
<dbReference type="Proteomes" id="UP000017396">
    <property type="component" value="Chromosome"/>
</dbReference>
<dbReference type="STRING" id="1183438.GKIL_1172"/>
<dbReference type="AlphaFoldDB" id="U5QEY8"/>
<feature type="region of interest" description="Disordered" evidence="1">
    <location>
        <begin position="1"/>
        <end position="22"/>
    </location>
</feature>
<evidence type="ECO:0000256" key="1">
    <source>
        <dbReference type="SAM" id="MobiDB-lite"/>
    </source>
</evidence>
<organism evidence="2 3">
    <name type="scientific">Gloeobacter kilaueensis (strain ATCC BAA-2537 / CCAP 1431/1 / ULC 316 / JS1)</name>
    <dbReference type="NCBI Taxonomy" id="1183438"/>
    <lineage>
        <taxon>Bacteria</taxon>
        <taxon>Bacillati</taxon>
        <taxon>Cyanobacteriota</taxon>
        <taxon>Cyanophyceae</taxon>
        <taxon>Gloeobacterales</taxon>
        <taxon>Gloeobacteraceae</taxon>
        <taxon>Gloeobacter</taxon>
    </lineage>
</organism>
<sequence>MFSNLKQKRLAHQGRAPFDQPSEAPEVLEARRALYLKRAKLYEKHRKTIVSVLENFGEALFIDVPFKVEDCSPLTLTTGETLTFRAVLKVVKGSKQLHARSLFAEVVYVEADSGGEGFDVSLEPKLAWGSKTPLVHSQAGKDELVRALETLAAENQMARRQFGASSARSSDIATRFL</sequence>
<protein>
    <submittedName>
        <fullName evidence="2">Uncharacterized protein</fullName>
    </submittedName>
</protein>
<feature type="compositionally biased region" description="Basic residues" evidence="1">
    <location>
        <begin position="1"/>
        <end position="12"/>
    </location>
</feature>
<dbReference type="RefSeq" id="WP_023172491.1">
    <property type="nucleotide sequence ID" value="NC_022600.1"/>
</dbReference>
<gene>
    <name evidence="2" type="ORF">GKIL_1172</name>
</gene>
<accession>U5QEY8</accession>